<protein>
    <recommendedName>
        <fullName evidence="6">Glycerol operon regulatory protein</fullName>
    </recommendedName>
</protein>
<dbReference type="RefSeq" id="WP_183591598.1">
    <property type="nucleotide sequence ID" value="NZ_JACHWR010000001.1"/>
</dbReference>
<keyword evidence="2" id="KW-0805">Transcription regulation</keyword>
<dbReference type="InterPro" id="IPR005471">
    <property type="entry name" value="Tscrpt_reg_IclR_N"/>
</dbReference>
<dbReference type="Proteomes" id="UP000589626">
    <property type="component" value="Unassembled WGS sequence"/>
</dbReference>
<dbReference type="InterPro" id="IPR029016">
    <property type="entry name" value="GAF-like_dom_sf"/>
</dbReference>
<dbReference type="PROSITE" id="PS51077">
    <property type="entry name" value="HTH_ICLR"/>
    <property type="match status" value="1"/>
</dbReference>
<evidence type="ECO:0000256" key="5">
    <source>
        <dbReference type="ARBA" id="ARBA00058938"/>
    </source>
</evidence>
<sequence>MENVKTSRSVERALTILRTLAQEGGPLGISELARRTGCSKSTVHLSLQTMRAMKFVEQDPASGYYVLGLAAAQLGAAATDSSRLVEALSGPMHDLATLSAEAVSLGVRTGGEVTFVKRVETAHVLRTGIREGTSMPLHASACGKALLTGLTDDEIVRLFPDERIPYHARGTETTRADLLAEVREARRLGYATSHDEFVDGVSAAAAPVVIGGRVVAAVSIAGPTTRFRANLWTNELRRLVNDPALDADDDEGASA</sequence>
<dbReference type="InterPro" id="IPR014757">
    <property type="entry name" value="Tscrpt_reg_IclR_C"/>
</dbReference>
<name>A0A7W4VTX1_9ACTN</name>
<keyword evidence="4" id="KW-0804">Transcription</keyword>
<evidence type="ECO:0000313" key="9">
    <source>
        <dbReference type="EMBL" id="MBB3041721.1"/>
    </source>
</evidence>
<keyword evidence="10" id="KW-1185">Reference proteome</keyword>
<dbReference type="InterPro" id="IPR036388">
    <property type="entry name" value="WH-like_DNA-bd_sf"/>
</dbReference>
<dbReference type="SUPFAM" id="SSF55781">
    <property type="entry name" value="GAF domain-like"/>
    <property type="match status" value="1"/>
</dbReference>
<dbReference type="Gene3D" id="1.10.10.10">
    <property type="entry name" value="Winged helix-like DNA-binding domain superfamily/Winged helix DNA-binding domain"/>
    <property type="match status" value="1"/>
</dbReference>
<dbReference type="GO" id="GO:0006071">
    <property type="term" value="P:glycerol metabolic process"/>
    <property type="evidence" value="ECO:0007669"/>
    <property type="project" value="UniProtKB-KW"/>
</dbReference>
<organism evidence="9 10">
    <name type="scientific">Nocardioides soli</name>
    <dbReference type="NCBI Taxonomy" id="1036020"/>
    <lineage>
        <taxon>Bacteria</taxon>
        <taxon>Bacillati</taxon>
        <taxon>Actinomycetota</taxon>
        <taxon>Actinomycetes</taxon>
        <taxon>Propionibacteriales</taxon>
        <taxon>Nocardioidaceae</taxon>
        <taxon>Nocardioides</taxon>
    </lineage>
</organism>
<gene>
    <name evidence="9" type="ORF">FHU40_001522</name>
</gene>
<evidence type="ECO:0000259" key="7">
    <source>
        <dbReference type="PROSITE" id="PS51077"/>
    </source>
</evidence>
<evidence type="ECO:0000259" key="8">
    <source>
        <dbReference type="PROSITE" id="PS51078"/>
    </source>
</evidence>
<dbReference type="GO" id="GO:0003677">
    <property type="term" value="F:DNA binding"/>
    <property type="evidence" value="ECO:0007669"/>
    <property type="project" value="UniProtKB-KW"/>
</dbReference>
<dbReference type="InterPro" id="IPR050707">
    <property type="entry name" value="HTH_MetabolicPath_Reg"/>
</dbReference>
<dbReference type="InterPro" id="IPR036390">
    <property type="entry name" value="WH_DNA-bd_sf"/>
</dbReference>
<dbReference type="FunFam" id="1.10.10.10:FF:000056">
    <property type="entry name" value="IclR family transcriptional regulator"/>
    <property type="match status" value="1"/>
</dbReference>
<evidence type="ECO:0000313" key="10">
    <source>
        <dbReference type="Proteomes" id="UP000589626"/>
    </source>
</evidence>
<evidence type="ECO:0000256" key="2">
    <source>
        <dbReference type="ARBA" id="ARBA00023015"/>
    </source>
</evidence>
<dbReference type="PANTHER" id="PTHR30136:SF8">
    <property type="entry name" value="TRANSCRIPTIONAL REGULATORY PROTEIN"/>
    <property type="match status" value="1"/>
</dbReference>
<keyword evidence="1" id="KW-0319">Glycerol metabolism</keyword>
<reference evidence="9 10" key="1">
    <citation type="submission" date="2020-08" db="EMBL/GenBank/DDBJ databases">
        <title>Sequencing the genomes of 1000 actinobacteria strains.</title>
        <authorList>
            <person name="Klenk H.-P."/>
        </authorList>
    </citation>
    <scope>NUCLEOTIDE SEQUENCE [LARGE SCALE GENOMIC DNA]</scope>
    <source>
        <strain evidence="9 10">DSM 105498</strain>
    </source>
</reference>
<dbReference type="PROSITE" id="PS51078">
    <property type="entry name" value="ICLR_ED"/>
    <property type="match status" value="1"/>
</dbReference>
<dbReference type="GO" id="GO:0003700">
    <property type="term" value="F:DNA-binding transcription factor activity"/>
    <property type="evidence" value="ECO:0007669"/>
    <property type="project" value="TreeGrafter"/>
</dbReference>
<keyword evidence="3 9" id="KW-0238">DNA-binding</keyword>
<accession>A0A7W4VTX1</accession>
<dbReference type="PANTHER" id="PTHR30136">
    <property type="entry name" value="HELIX-TURN-HELIX TRANSCRIPTIONAL REGULATOR, ICLR FAMILY"/>
    <property type="match status" value="1"/>
</dbReference>
<proteinExistence type="predicted"/>
<dbReference type="Pfam" id="PF01614">
    <property type="entry name" value="IclR_C"/>
    <property type="match status" value="1"/>
</dbReference>
<comment type="caution">
    <text evidence="9">The sequence shown here is derived from an EMBL/GenBank/DDBJ whole genome shotgun (WGS) entry which is preliminary data.</text>
</comment>
<dbReference type="Gene3D" id="3.30.450.40">
    <property type="match status" value="1"/>
</dbReference>
<comment type="function">
    <text evidence="5">May be an activator protein for the gylABX operon.</text>
</comment>
<dbReference type="SMART" id="SM00346">
    <property type="entry name" value="HTH_ICLR"/>
    <property type="match status" value="1"/>
</dbReference>
<evidence type="ECO:0000256" key="6">
    <source>
        <dbReference type="ARBA" id="ARBA00070406"/>
    </source>
</evidence>
<evidence type="ECO:0000256" key="3">
    <source>
        <dbReference type="ARBA" id="ARBA00023125"/>
    </source>
</evidence>
<evidence type="ECO:0000256" key="4">
    <source>
        <dbReference type="ARBA" id="ARBA00023163"/>
    </source>
</evidence>
<feature type="domain" description="HTH iclR-type" evidence="7">
    <location>
        <begin position="7"/>
        <end position="69"/>
    </location>
</feature>
<dbReference type="Pfam" id="PF09339">
    <property type="entry name" value="HTH_IclR"/>
    <property type="match status" value="1"/>
</dbReference>
<evidence type="ECO:0000256" key="1">
    <source>
        <dbReference type="ARBA" id="ARBA00022798"/>
    </source>
</evidence>
<feature type="domain" description="IclR-ED" evidence="8">
    <location>
        <begin position="70"/>
        <end position="253"/>
    </location>
</feature>
<dbReference type="SUPFAM" id="SSF46785">
    <property type="entry name" value="Winged helix' DNA-binding domain"/>
    <property type="match status" value="1"/>
</dbReference>
<dbReference type="GO" id="GO:0045892">
    <property type="term" value="P:negative regulation of DNA-templated transcription"/>
    <property type="evidence" value="ECO:0007669"/>
    <property type="project" value="TreeGrafter"/>
</dbReference>
<dbReference type="EMBL" id="JACHWR010000001">
    <property type="protein sequence ID" value="MBB3041721.1"/>
    <property type="molecule type" value="Genomic_DNA"/>
</dbReference>
<dbReference type="AlphaFoldDB" id="A0A7W4VTX1"/>